<keyword evidence="3" id="KW-0133">Cell shape</keyword>
<organism evidence="7 8">
    <name type="scientific">Dorea acetigenes</name>
    <dbReference type="NCBI Taxonomy" id="2981787"/>
    <lineage>
        <taxon>Bacteria</taxon>
        <taxon>Bacillati</taxon>
        <taxon>Bacillota</taxon>
        <taxon>Clostridia</taxon>
        <taxon>Lachnospirales</taxon>
        <taxon>Lachnospiraceae</taxon>
        <taxon>Dorea</taxon>
    </lineage>
</organism>
<feature type="transmembrane region" description="Helical" evidence="6">
    <location>
        <begin position="214"/>
        <end position="231"/>
    </location>
</feature>
<comment type="subcellular location">
    <subcellularLocation>
        <location evidence="1">Membrane</location>
        <topology evidence="1">Multi-pass membrane protein</topology>
    </subcellularLocation>
</comment>
<evidence type="ECO:0000256" key="2">
    <source>
        <dbReference type="ARBA" id="ARBA00022692"/>
    </source>
</evidence>
<reference evidence="7 8" key="1">
    <citation type="journal article" date="2021" name="ISME Commun">
        <title>Automated analysis of genomic sequences facilitates high-throughput and comprehensive description of bacteria.</title>
        <authorList>
            <person name="Hitch T.C.A."/>
        </authorList>
    </citation>
    <scope>NUCLEOTIDE SEQUENCE [LARGE SCALE GENOMIC DNA]</scope>
    <source>
        <strain evidence="7 8">Sanger_03</strain>
    </source>
</reference>
<dbReference type="Proteomes" id="UP001652431">
    <property type="component" value="Unassembled WGS sequence"/>
</dbReference>
<keyword evidence="8" id="KW-1185">Reference proteome</keyword>
<dbReference type="Pfam" id="PF01098">
    <property type="entry name" value="FTSW_RODA_SPOVE"/>
    <property type="match status" value="1"/>
</dbReference>
<evidence type="ECO:0000313" key="8">
    <source>
        <dbReference type="Proteomes" id="UP001652431"/>
    </source>
</evidence>
<dbReference type="InterPro" id="IPR001182">
    <property type="entry name" value="FtsW/RodA"/>
</dbReference>
<dbReference type="RefSeq" id="WP_227192463.1">
    <property type="nucleotide sequence ID" value="NZ_JAOQJU010000003.1"/>
</dbReference>
<evidence type="ECO:0000256" key="4">
    <source>
        <dbReference type="ARBA" id="ARBA00022989"/>
    </source>
</evidence>
<feature type="transmembrane region" description="Helical" evidence="6">
    <location>
        <begin position="363"/>
        <end position="383"/>
    </location>
</feature>
<feature type="transmembrane region" description="Helical" evidence="6">
    <location>
        <begin position="192"/>
        <end position="208"/>
    </location>
</feature>
<keyword evidence="5 6" id="KW-0472">Membrane</keyword>
<feature type="transmembrane region" description="Helical" evidence="6">
    <location>
        <begin position="243"/>
        <end position="267"/>
    </location>
</feature>
<feature type="transmembrane region" description="Helical" evidence="6">
    <location>
        <begin position="76"/>
        <end position="94"/>
    </location>
</feature>
<dbReference type="InterPro" id="IPR047928">
    <property type="entry name" value="Perm_prefix_1"/>
</dbReference>
<gene>
    <name evidence="7" type="ORF">OCV99_04520</name>
</gene>
<keyword evidence="2 6" id="KW-0812">Transmembrane</keyword>
<evidence type="ECO:0000256" key="3">
    <source>
        <dbReference type="ARBA" id="ARBA00022960"/>
    </source>
</evidence>
<evidence type="ECO:0000256" key="6">
    <source>
        <dbReference type="SAM" id="Phobius"/>
    </source>
</evidence>
<feature type="transmembrane region" description="Helical" evidence="6">
    <location>
        <begin position="395"/>
        <end position="422"/>
    </location>
</feature>
<dbReference type="PANTHER" id="PTHR30474">
    <property type="entry name" value="CELL CYCLE PROTEIN"/>
    <property type="match status" value="1"/>
</dbReference>
<protein>
    <submittedName>
        <fullName evidence="7">FtsW/RodA/SpoVE family cell cycle protein</fullName>
    </submittedName>
</protein>
<feature type="transmembrane region" description="Helical" evidence="6">
    <location>
        <begin position="167"/>
        <end position="185"/>
    </location>
</feature>
<feature type="transmembrane region" description="Helical" evidence="6">
    <location>
        <begin position="142"/>
        <end position="161"/>
    </location>
</feature>
<comment type="caution">
    <text evidence="7">The sequence shown here is derived from an EMBL/GenBank/DDBJ whole genome shotgun (WGS) entry which is preliminary data.</text>
</comment>
<dbReference type="Pfam" id="PF22564">
    <property type="entry name" value="HAAS"/>
    <property type="match status" value="1"/>
</dbReference>
<evidence type="ECO:0000256" key="1">
    <source>
        <dbReference type="ARBA" id="ARBA00004141"/>
    </source>
</evidence>
<dbReference type="EMBL" id="JAOQJU010000003">
    <property type="protein sequence ID" value="MCU6685831.1"/>
    <property type="molecule type" value="Genomic_DNA"/>
</dbReference>
<sequence length="429" mass="48815">MYNYLNIVSEQMRCKRARPAVLKELKDHIEDQKDDYMTAGMTAQEAEEEAVRQMGDPVEVGVSLDRLHRPKMEWKLLSYIFLLSILGMVLQIFVHRNAGALLETDTMNPVIRQSFWMAVGIFVMFLICYLDYSRIGQYAREIWGLLLAGILLYYHFGVQINGGYLKVNLFAYAFIPVYAGILWNYRMQGWRGLVKSMVFLAISVLAVLRAPAIVPAFILMLIGLLLLNMAVYKKWFGAERKRYFLLIWGSVAAISIVLFLMLLHAGWFSAMPLYQMERIQGIFHPMENGYYQMSAEVIGDGAEAFKSGTKIETSVWATDVRGDFLWLCIFRYLGKGAGIICTILVAGLLVYLCRIVFRQKNRLGNMMGIGCTFLIVLQVILYVGMNFGCVPPTNVFMPFLSFGGTNLLIIYVYMGLILSICYNSNVVKN</sequence>
<accession>A0ABT2RKG4</accession>
<name>A0ABT2RKG4_9FIRM</name>
<dbReference type="NCBIfam" id="NF038403">
    <property type="entry name" value="perm_prefix_1"/>
    <property type="match status" value="1"/>
</dbReference>
<dbReference type="PANTHER" id="PTHR30474:SF1">
    <property type="entry name" value="PEPTIDOGLYCAN GLYCOSYLTRANSFERASE MRDB"/>
    <property type="match status" value="1"/>
</dbReference>
<keyword evidence="4 6" id="KW-1133">Transmembrane helix</keyword>
<feature type="transmembrane region" description="Helical" evidence="6">
    <location>
        <begin position="324"/>
        <end position="351"/>
    </location>
</feature>
<proteinExistence type="predicted"/>
<evidence type="ECO:0000256" key="5">
    <source>
        <dbReference type="ARBA" id="ARBA00023136"/>
    </source>
</evidence>
<evidence type="ECO:0000313" key="7">
    <source>
        <dbReference type="EMBL" id="MCU6685831.1"/>
    </source>
</evidence>
<feature type="transmembrane region" description="Helical" evidence="6">
    <location>
        <begin position="114"/>
        <end position="130"/>
    </location>
</feature>